<evidence type="ECO:0000313" key="1">
    <source>
        <dbReference type="EMBL" id="KAJ5074558.1"/>
    </source>
</evidence>
<dbReference type="EMBL" id="JAPDFW010000070">
    <property type="protein sequence ID" value="KAJ5074558.1"/>
    <property type="molecule type" value="Genomic_DNA"/>
</dbReference>
<dbReference type="AlphaFoldDB" id="A0A9Q0LNB6"/>
<dbReference type="Proteomes" id="UP001149090">
    <property type="component" value="Unassembled WGS sequence"/>
</dbReference>
<sequence>MLFLMKKEYIPDTTNKILSTKLGKIYDELIKPQIKDIFQSLFGEISTNPDISEDIIIQYLPIFIFYKLKVNETNEDIEKSNESFKKLLTFFFFENENQNEDERNQNPIY</sequence>
<accession>A0A9Q0LNB6</accession>
<gene>
    <name evidence="1" type="ORF">M0811_01189</name>
</gene>
<reference evidence="1" key="1">
    <citation type="submission" date="2022-10" db="EMBL/GenBank/DDBJ databases">
        <title>Novel sulphate-reducing endosymbionts in the free-living metamonad Anaeramoeba.</title>
        <authorList>
            <person name="Jerlstrom-Hultqvist J."/>
            <person name="Cepicka I."/>
            <person name="Gallot-Lavallee L."/>
            <person name="Salas-Leiva D."/>
            <person name="Curtis B.A."/>
            <person name="Zahonova K."/>
            <person name="Pipaliya S."/>
            <person name="Dacks J."/>
            <person name="Roger A.J."/>
        </authorList>
    </citation>
    <scope>NUCLEOTIDE SEQUENCE</scope>
    <source>
        <strain evidence="1">BMAN</strain>
    </source>
</reference>
<proteinExistence type="predicted"/>
<comment type="caution">
    <text evidence="1">The sequence shown here is derived from an EMBL/GenBank/DDBJ whole genome shotgun (WGS) entry which is preliminary data.</text>
</comment>
<evidence type="ECO:0000313" key="2">
    <source>
        <dbReference type="Proteomes" id="UP001149090"/>
    </source>
</evidence>
<keyword evidence="2" id="KW-1185">Reference proteome</keyword>
<protein>
    <submittedName>
        <fullName evidence="1">Uncharacterized protein</fullName>
    </submittedName>
</protein>
<organism evidence="1 2">
    <name type="scientific">Anaeramoeba ignava</name>
    <name type="common">Anaerobic marine amoeba</name>
    <dbReference type="NCBI Taxonomy" id="1746090"/>
    <lineage>
        <taxon>Eukaryota</taxon>
        <taxon>Metamonada</taxon>
        <taxon>Anaeramoebidae</taxon>
        <taxon>Anaeramoeba</taxon>
    </lineage>
</organism>
<name>A0A9Q0LNB6_ANAIG</name>